<sequence length="75" mass="8557">MANLVSSSILFMEPILSINRLSHCQTLNCQRHIRTNAIGVLVNHQKRLPISSSSVVPFVKDPLLKICKRHFEYRG</sequence>
<keyword evidence="2" id="KW-1185">Reference proteome</keyword>
<reference evidence="1 2" key="2">
    <citation type="journal article" date="2019" name="G3 (Bethesda)">
        <title>Hybrid Assembly of the Genome of the Entomopathogenic Nematode Steinernema carpocapsae Identifies the X-Chromosome.</title>
        <authorList>
            <person name="Serra L."/>
            <person name="Macchietto M."/>
            <person name="Macias-Munoz A."/>
            <person name="McGill C.J."/>
            <person name="Rodriguez I.M."/>
            <person name="Rodriguez B."/>
            <person name="Murad R."/>
            <person name="Mortazavi A."/>
        </authorList>
    </citation>
    <scope>NUCLEOTIDE SEQUENCE [LARGE SCALE GENOMIC DNA]</scope>
    <source>
        <strain evidence="1 2">ALL</strain>
    </source>
</reference>
<name>A0A4U5NZ48_STECR</name>
<evidence type="ECO:0000313" key="2">
    <source>
        <dbReference type="Proteomes" id="UP000298663"/>
    </source>
</evidence>
<reference evidence="1 2" key="1">
    <citation type="journal article" date="2015" name="Genome Biol.">
        <title>Comparative genomics of Steinernema reveals deeply conserved gene regulatory networks.</title>
        <authorList>
            <person name="Dillman A.R."/>
            <person name="Macchietto M."/>
            <person name="Porter C.F."/>
            <person name="Rogers A."/>
            <person name="Williams B."/>
            <person name="Antoshechkin I."/>
            <person name="Lee M.M."/>
            <person name="Goodwin Z."/>
            <person name="Lu X."/>
            <person name="Lewis E.E."/>
            <person name="Goodrich-Blair H."/>
            <person name="Stock S.P."/>
            <person name="Adams B.J."/>
            <person name="Sternberg P.W."/>
            <person name="Mortazavi A."/>
        </authorList>
    </citation>
    <scope>NUCLEOTIDE SEQUENCE [LARGE SCALE GENOMIC DNA]</scope>
    <source>
        <strain evidence="1 2">ALL</strain>
    </source>
</reference>
<organism evidence="1 2">
    <name type="scientific">Steinernema carpocapsae</name>
    <name type="common">Entomopathogenic nematode</name>
    <dbReference type="NCBI Taxonomy" id="34508"/>
    <lineage>
        <taxon>Eukaryota</taxon>
        <taxon>Metazoa</taxon>
        <taxon>Ecdysozoa</taxon>
        <taxon>Nematoda</taxon>
        <taxon>Chromadorea</taxon>
        <taxon>Rhabditida</taxon>
        <taxon>Tylenchina</taxon>
        <taxon>Panagrolaimomorpha</taxon>
        <taxon>Strongyloidoidea</taxon>
        <taxon>Steinernematidae</taxon>
        <taxon>Steinernema</taxon>
    </lineage>
</organism>
<dbReference type="AlphaFoldDB" id="A0A4U5NZ48"/>
<protein>
    <submittedName>
        <fullName evidence="1">Uncharacterized protein</fullName>
    </submittedName>
</protein>
<dbReference type="Proteomes" id="UP000298663">
    <property type="component" value="Unassembled WGS sequence"/>
</dbReference>
<accession>A0A4U5NZ48</accession>
<comment type="caution">
    <text evidence="1">The sequence shown here is derived from an EMBL/GenBank/DDBJ whole genome shotgun (WGS) entry which is preliminary data.</text>
</comment>
<proteinExistence type="predicted"/>
<gene>
    <name evidence="1" type="ORF">L596_012921</name>
</gene>
<evidence type="ECO:0000313" key="1">
    <source>
        <dbReference type="EMBL" id="TKR88720.1"/>
    </source>
</evidence>
<dbReference type="EMBL" id="AZBU02000003">
    <property type="protein sequence ID" value="TKR88720.1"/>
    <property type="molecule type" value="Genomic_DNA"/>
</dbReference>